<evidence type="ECO:0000256" key="3">
    <source>
        <dbReference type="ARBA" id="ARBA00023163"/>
    </source>
</evidence>
<dbReference type="InterPro" id="IPR050204">
    <property type="entry name" value="AraC_XylS_family_regulators"/>
</dbReference>
<dbReference type="Pfam" id="PF12833">
    <property type="entry name" value="HTH_18"/>
    <property type="match status" value="1"/>
</dbReference>
<dbReference type="GO" id="GO:0043565">
    <property type="term" value="F:sequence-specific DNA binding"/>
    <property type="evidence" value="ECO:0007669"/>
    <property type="project" value="InterPro"/>
</dbReference>
<dbReference type="PROSITE" id="PS01124">
    <property type="entry name" value="HTH_ARAC_FAMILY_2"/>
    <property type="match status" value="1"/>
</dbReference>
<protein>
    <submittedName>
        <fullName evidence="5">AraC family transcriptional regulator</fullName>
    </submittedName>
</protein>
<organism evidence="5 6">
    <name type="scientific">Rhodovarius crocodyli</name>
    <dbReference type="NCBI Taxonomy" id="1979269"/>
    <lineage>
        <taxon>Bacteria</taxon>
        <taxon>Pseudomonadati</taxon>
        <taxon>Pseudomonadota</taxon>
        <taxon>Alphaproteobacteria</taxon>
        <taxon>Acetobacterales</taxon>
        <taxon>Roseomonadaceae</taxon>
        <taxon>Rhodovarius</taxon>
    </lineage>
</organism>
<dbReference type="OrthoDB" id="9816011at2"/>
<dbReference type="SUPFAM" id="SSF46689">
    <property type="entry name" value="Homeodomain-like"/>
    <property type="match status" value="2"/>
</dbReference>
<gene>
    <name evidence="5" type="ORF">EOD42_08030</name>
</gene>
<dbReference type="InterPro" id="IPR018060">
    <property type="entry name" value="HTH_AraC"/>
</dbReference>
<dbReference type="GO" id="GO:0003700">
    <property type="term" value="F:DNA-binding transcription factor activity"/>
    <property type="evidence" value="ECO:0007669"/>
    <property type="project" value="InterPro"/>
</dbReference>
<dbReference type="PANTHER" id="PTHR46796">
    <property type="entry name" value="HTH-TYPE TRANSCRIPTIONAL ACTIVATOR RHAS-RELATED"/>
    <property type="match status" value="1"/>
</dbReference>
<sequence>MLGQGMAFSLGDADWAATDARGGDYAMDWHTHDCAMLLLPRTGVMRVALEGIGRTEHDLRPGEGLIVTAGVGHRTRAGSRDHRHLAFYLSRARLAAWLPRGADWRSGPLPGPLLPLLAYRDGLAAGEERAGLTDRLIVAEFLSHAMPPLARDHGAALVRAVAAHLSADPAARHDLDGLAARFGVSRRHLTRLFRRHAGEGISDFLQRLRVNAAAGRLAAGAGVLEAAGAVGVASPSHLARMFRRQTGHAPGKARSG</sequence>
<dbReference type="InterPro" id="IPR009057">
    <property type="entry name" value="Homeodomain-like_sf"/>
</dbReference>
<dbReference type="Gene3D" id="2.60.120.10">
    <property type="entry name" value="Jelly Rolls"/>
    <property type="match status" value="1"/>
</dbReference>
<dbReference type="EMBL" id="SACL01000002">
    <property type="protein sequence ID" value="RVT97743.1"/>
    <property type="molecule type" value="Genomic_DNA"/>
</dbReference>
<feature type="domain" description="HTH araC/xylS-type" evidence="4">
    <location>
        <begin position="159"/>
        <end position="256"/>
    </location>
</feature>
<proteinExistence type="predicted"/>
<evidence type="ECO:0000313" key="5">
    <source>
        <dbReference type="EMBL" id="RVT97743.1"/>
    </source>
</evidence>
<name>A0A437MJD6_9PROT</name>
<dbReference type="Proteomes" id="UP000282957">
    <property type="component" value="Unassembled WGS sequence"/>
</dbReference>
<keyword evidence="2" id="KW-0238">DNA-binding</keyword>
<dbReference type="PANTHER" id="PTHR46796:SF2">
    <property type="entry name" value="TRANSCRIPTIONAL REGULATORY PROTEIN"/>
    <property type="match status" value="1"/>
</dbReference>
<dbReference type="InterPro" id="IPR014710">
    <property type="entry name" value="RmlC-like_jellyroll"/>
</dbReference>
<keyword evidence="6" id="KW-1185">Reference proteome</keyword>
<evidence type="ECO:0000256" key="2">
    <source>
        <dbReference type="ARBA" id="ARBA00023125"/>
    </source>
</evidence>
<dbReference type="SMART" id="SM00342">
    <property type="entry name" value="HTH_ARAC"/>
    <property type="match status" value="1"/>
</dbReference>
<keyword evidence="1" id="KW-0805">Transcription regulation</keyword>
<dbReference type="AlphaFoldDB" id="A0A437MJD6"/>
<evidence type="ECO:0000256" key="1">
    <source>
        <dbReference type="ARBA" id="ARBA00023015"/>
    </source>
</evidence>
<dbReference type="Gene3D" id="1.10.10.60">
    <property type="entry name" value="Homeodomain-like"/>
    <property type="match status" value="1"/>
</dbReference>
<reference evidence="5 6" key="1">
    <citation type="submission" date="2019-01" db="EMBL/GenBank/DDBJ databases">
        <authorList>
            <person name="Chen W.-M."/>
        </authorList>
    </citation>
    <scope>NUCLEOTIDE SEQUENCE [LARGE SCALE GENOMIC DNA]</scope>
    <source>
        <strain evidence="5 6">CCP-6</strain>
    </source>
</reference>
<keyword evidence="3" id="KW-0804">Transcription</keyword>
<accession>A0A437MJD6</accession>
<dbReference type="SUPFAM" id="SSF51215">
    <property type="entry name" value="Regulatory protein AraC"/>
    <property type="match status" value="1"/>
</dbReference>
<comment type="caution">
    <text evidence="5">The sequence shown here is derived from an EMBL/GenBank/DDBJ whole genome shotgun (WGS) entry which is preliminary data.</text>
</comment>
<evidence type="ECO:0000313" key="6">
    <source>
        <dbReference type="Proteomes" id="UP000282957"/>
    </source>
</evidence>
<evidence type="ECO:0000259" key="4">
    <source>
        <dbReference type="PROSITE" id="PS01124"/>
    </source>
</evidence>
<dbReference type="InterPro" id="IPR037923">
    <property type="entry name" value="HTH-like"/>
</dbReference>